<comment type="caution">
    <text evidence="4">The sequence shown here is derived from an EMBL/GenBank/DDBJ whole genome shotgun (WGS) entry which is preliminary data.</text>
</comment>
<keyword evidence="4" id="KW-0808">Transferase</keyword>
<dbReference type="PANTHER" id="PTHR22972:SF6">
    <property type="entry name" value="PROTEIN PEAK3"/>
    <property type="match status" value="1"/>
</dbReference>
<reference evidence="4" key="1">
    <citation type="journal article" date="2021" name="Cell">
        <title>Tracing the genetic footprints of vertebrate landing in non-teleost ray-finned fishes.</title>
        <authorList>
            <person name="Bi X."/>
            <person name="Wang K."/>
            <person name="Yang L."/>
            <person name="Pan H."/>
            <person name="Jiang H."/>
            <person name="Wei Q."/>
            <person name="Fang M."/>
            <person name="Yu H."/>
            <person name="Zhu C."/>
            <person name="Cai Y."/>
            <person name="He Y."/>
            <person name="Gan X."/>
            <person name="Zeng H."/>
            <person name="Yu D."/>
            <person name="Zhu Y."/>
            <person name="Jiang H."/>
            <person name="Qiu Q."/>
            <person name="Yang H."/>
            <person name="Zhang Y.E."/>
            <person name="Wang W."/>
            <person name="Zhu M."/>
            <person name="He S."/>
            <person name="Zhang G."/>
        </authorList>
    </citation>
    <scope>NUCLEOTIDE SEQUENCE</scope>
    <source>
        <strain evidence="4">Pddl_001</strain>
    </source>
</reference>
<sequence length="697" mass="75285">METTDSWSRIIEDCGSLPPPLPAKLRRQRYSTGTMSSSSTGSSFGPDPEPGSPGPASPQTGPTSITSMPASLPETTESTDLLASARITYTNIGQPCSSLLPHKPWMKERALSTDSPPEQPNRPPPLPKKLTRTHSLPMEPLLSSHCTKPLPYPAPLTTLIPSSPGLSLNNPLYHLVGPQQGSGGFFTNGCFSSPCSPLHSSSFLDPSQLLDGPPAAPLSGLSFHTPDGELKSFFKDLHNLEQVTRGLQERVLLCLRGIAERLGEEGLQGAAQDYQLCGDGPCCQAGDALYYTVRSSMHPGRLFAAKVYKVSGESGLAIQRDLPPHSNIQRVCAHFPQGLAVVEAEEMAMLSLEPKAEGSDALGAKVQCLQPTRGVSSSENPPVMAAVTLNSPEEGSSELPAMDTANGYSPGCEVTIVGEVPDETLADYVQGCAELHASQPHCYERAVCLLLLQLCEGLQHLKNNKTTHCALRLENLLLVWEEKGAPSKELPKRGSPGTPRLLISNFSHAKQTTSSLAKDSDQDRLAAEMSSGSQFKKADEFQLGILIYECLHLPNPLLSAPELKGGEYKPERDLPPVPHLSPYSPGLSKLAQLLLEPEPRDRVSVGGARHVLQALLWGPRVELFQDNQLTPFLTLNWLEVKRCLLLLKLAEAAVEHKPGARAAPGLEEKLCLQYFSFATPQSIFQAARLLQLFHPPL</sequence>
<dbReference type="PROSITE" id="PS50011">
    <property type="entry name" value="PROTEIN_KINASE_DOM"/>
    <property type="match status" value="1"/>
</dbReference>
<dbReference type="PANTHER" id="PTHR22972">
    <property type="entry name" value="SERINE/THREONINE PROTEIN KINASE"/>
    <property type="match status" value="1"/>
</dbReference>
<dbReference type="InterPro" id="IPR051511">
    <property type="entry name" value="MitoQC_Scaffold_Kinases"/>
</dbReference>
<dbReference type="EMBL" id="JAAWVQ010155048">
    <property type="protein sequence ID" value="MBN3286076.1"/>
    <property type="molecule type" value="Genomic_DNA"/>
</dbReference>
<evidence type="ECO:0000259" key="3">
    <source>
        <dbReference type="PROSITE" id="PS50011"/>
    </source>
</evidence>
<feature type="region of interest" description="Disordered" evidence="2">
    <location>
        <begin position="1"/>
        <end position="77"/>
    </location>
</feature>
<dbReference type="Gene3D" id="1.10.510.10">
    <property type="entry name" value="Transferase(Phosphotransferase) domain 1"/>
    <property type="match status" value="1"/>
</dbReference>
<dbReference type="GO" id="GO:0016301">
    <property type="term" value="F:kinase activity"/>
    <property type="evidence" value="ECO:0007669"/>
    <property type="project" value="UniProtKB-KW"/>
</dbReference>
<feature type="region of interest" description="Disordered" evidence="2">
    <location>
        <begin position="109"/>
        <end position="132"/>
    </location>
</feature>
<feature type="non-terminal residue" evidence="4">
    <location>
        <position position="697"/>
    </location>
</feature>
<proteinExistence type="inferred from homology"/>
<protein>
    <submittedName>
        <fullName evidence="4">PEAK1 kinase</fullName>
    </submittedName>
</protein>
<accession>A0ABS2YIE7</accession>
<dbReference type="SUPFAM" id="SSF56112">
    <property type="entry name" value="Protein kinase-like (PK-like)"/>
    <property type="match status" value="1"/>
</dbReference>
<keyword evidence="4" id="KW-0418">Kinase</keyword>
<feature type="domain" description="Protein kinase" evidence="3">
    <location>
        <begin position="271"/>
        <end position="616"/>
    </location>
</feature>
<feature type="non-terminal residue" evidence="4">
    <location>
        <position position="1"/>
    </location>
</feature>
<comment type="similarity">
    <text evidence="1">Belongs to the protein kinase superfamily.</text>
</comment>
<feature type="compositionally biased region" description="Low complexity" evidence="2">
    <location>
        <begin position="31"/>
        <end position="45"/>
    </location>
</feature>
<dbReference type="InterPro" id="IPR011009">
    <property type="entry name" value="Kinase-like_dom_sf"/>
</dbReference>
<evidence type="ECO:0000256" key="2">
    <source>
        <dbReference type="SAM" id="MobiDB-lite"/>
    </source>
</evidence>
<dbReference type="InterPro" id="IPR000719">
    <property type="entry name" value="Prot_kinase_dom"/>
</dbReference>
<evidence type="ECO:0000313" key="4">
    <source>
        <dbReference type="EMBL" id="MBN3286076.1"/>
    </source>
</evidence>
<keyword evidence="5" id="KW-1185">Reference proteome</keyword>
<name>A0ABS2YIE7_POLSP</name>
<feature type="compositionally biased region" description="Pro residues" evidence="2">
    <location>
        <begin position="117"/>
        <end position="127"/>
    </location>
</feature>
<gene>
    <name evidence="4" type="primary">Peak1_2</name>
    <name evidence="4" type="ORF">GTO93_0016816</name>
</gene>
<feature type="compositionally biased region" description="Polar residues" evidence="2">
    <location>
        <begin position="57"/>
        <end position="77"/>
    </location>
</feature>
<evidence type="ECO:0000313" key="5">
    <source>
        <dbReference type="Proteomes" id="UP001166093"/>
    </source>
</evidence>
<evidence type="ECO:0000256" key="1">
    <source>
        <dbReference type="ARBA" id="ARBA00038349"/>
    </source>
</evidence>
<organism evidence="4 5">
    <name type="scientific">Polyodon spathula</name>
    <name type="common">North American paddlefish</name>
    <name type="synonym">Squalus spathula</name>
    <dbReference type="NCBI Taxonomy" id="7913"/>
    <lineage>
        <taxon>Eukaryota</taxon>
        <taxon>Metazoa</taxon>
        <taxon>Chordata</taxon>
        <taxon>Craniata</taxon>
        <taxon>Vertebrata</taxon>
        <taxon>Euteleostomi</taxon>
        <taxon>Actinopterygii</taxon>
        <taxon>Chondrostei</taxon>
        <taxon>Acipenseriformes</taxon>
        <taxon>Polyodontidae</taxon>
        <taxon>Polyodon</taxon>
    </lineage>
</organism>
<dbReference type="Proteomes" id="UP001166093">
    <property type="component" value="Unassembled WGS sequence"/>
</dbReference>
<feature type="compositionally biased region" description="Pro residues" evidence="2">
    <location>
        <begin position="47"/>
        <end position="56"/>
    </location>
</feature>